<sequence>MKVQIQGWTPDLRYPIYPIEVRTGSSGVWYNTSTRAQNYAEFNFPELRCEIGDAPIEVLKDPKYHCADGVCFTRSGGHVIGTDPRVKAKRAKC</sequence>
<name>A0A147GRC7_9BURK</name>
<evidence type="ECO:0000313" key="1">
    <source>
        <dbReference type="EMBL" id="KTT18945.1"/>
    </source>
</evidence>
<dbReference type="AlphaFoldDB" id="A0A147GRC7"/>
<gene>
    <name evidence="1" type="ORF">NS331_15175</name>
</gene>
<evidence type="ECO:0000313" key="2">
    <source>
        <dbReference type="Proteomes" id="UP000072741"/>
    </source>
</evidence>
<organism evidence="1 2">
    <name type="scientific">Pseudacidovorax intermedius</name>
    <dbReference type="NCBI Taxonomy" id="433924"/>
    <lineage>
        <taxon>Bacteria</taxon>
        <taxon>Pseudomonadati</taxon>
        <taxon>Pseudomonadota</taxon>
        <taxon>Betaproteobacteria</taxon>
        <taxon>Burkholderiales</taxon>
        <taxon>Comamonadaceae</taxon>
        <taxon>Pseudacidovorax</taxon>
    </lineage>
</organism>
<protein>
    <submittedName>
        <fullName evidence="1">Uncharacterized protein</fullName>
    </submittedName>
</protein>
<keyword evidence="2" id="KW-1185">Reference proteome</keyword>
<comment type="caution">
    <text evidence="1">The sequence shown here is derived from an EMBL/GenBank/DDBJ whole genome shotgun (WGS) entry which is preliminary data.</text>
</comment>
<dbReference type="Proteomes" id="UP000072741">
    <property type="component" value="Unassembled WGS sequence"/>
</dbReference>
<reference evidence="1 2" key="1">
    <citation type="journal article" date="2016" name="Front. Microbiol.">
        <title>Genomic Resource of Rice Seed Associated Bacteria.</title>
        <authorList>
            <person name="Midha S."/>
            <person name="Bansal K."/>
            <person name="Sharma S."/>
            <person name="Kumar N."/>
            <person name="Patil P.P."/>
            <person name="Chaudhry V."/>
            <person name="Patil P.B."/>
        </authorList>
    </citation>
    <scope>NUCLEOTIDE SEQUENCE [LARGE SCALE GENOMIC DNA]</scope>
    <source>
        <strain evidence="1 2">NS331</strain>
    </source>
</reference>
<proteinExistence type="predicted"/>
<dbReference type="EMBL" id="LDSL01000096">
    <property type="protein sequence ID" value="KTT18945.1"/>
    <property type="molecule type" value="Genomic_DNA"/>
</dbReference>
<accession>A0A147GRC7</accession>